<evidence type="ECO:0000256" key="2">
    <source>
        <dbReference type="ARBA" id="ARBA00013147"/>
    </source>
</evidence>
<keyword evidence="4 9" id="KW-0028">Amino-acid biosynthesis</keyword>
<dbReference type="PANTHER" id="PTHR21022:SF19">
    <property type="entry name" value="PREPHENATE DEHYDRATASE-RELATED"/>
    <property type="match status" value="1"/>
</dbReference>
<evidence type="ECO:0000313" key="10">
    <source>
        <dbReference type="EMBL" id="AWB84859.1"/>
    </source>
</evidence>
<dbReference type="GO" id="GO:0005737">
    <property type="term" value="C:cytoplasm"/>
    <property type="evidence" value="ECO:0007669"/>
    <property type="project" value="TreeGrafter"/>
</dbReference>
<dbReference type="EMBL" id="CP026948">
    <property type="protein sequence ID" value="AWB84859.1"/>
    <property type="molecule type" value="Genomic_DNA"/>
</dbReference>
<dbReference type="PROSITE" id="PS00858">
    <property type="entry name" value="PREPHENATE_DEHYDR_2"/>
    <property type="match status" value="1"/>
</dbReference>
<dbReference type="Pfam" id="PF00800">
    <property type="entry name" value="PDT"/>
    <property type="match status" value="1"/>
</dbReference>
<dbReference type="InterPro" id="IPR002912">
    <property type="entry name" value="ACT_dom"/>
</dbReference>
<dbReference type="GO" id="GO:0004664">
    <property type="term" value="F:prephenate dehydratase activity"/>
    <property type="evidence" value="ECO:0007669"/>
    <property type="project" value="UniProtKB-UniRule"/>
</dbReference>
<keyword evidence="5 9" id="KW-0057">Aromatic amino acid biosynthesis</keyword>
<dbReference type="EC" id="4.2.1.51" evidence="2 9"/>
<evidence type="ECO:0000256" key="5">
    <source>
        <dbReference type="ARBA" id="ARBA00023141"/>
    </source>
</evidence>
<evidence type="ECO:0000313" key="11">
    <source>
        <dbReference type="Proteomes" id="UP000244754"/>
    </source>
</evidence>
<dbReference type="CDD" id="cd04905">
    <property type="entry name" value="ACT_CM-PDT"/>
    <property type="match status" value="1"/>
</dbReference>
<dbReference type="InterPro" id="IPR001086">
    <property type="entry name" value="Preph_deHydtase"/>
</dbReference>
<dbReference type="Gene3D" id="3.30.70.260">
    <property type="match status" value="1"/>
</dbReference>
<sequence length="301" mass="32358">MNRIAFLGPHGTFTEEAVWAFGLDDAELIPADSPSAALRMVRAGEADRAVVAIENSVDGAVTSTADALIEDHGVQIYGETELEISFSIMTRPGERLEDSETFATHPVGYQQVKNWVAAHAPRAEFRAASSNAAAAEMVARGQADAAAAPARAAELYGLTVHARGVADRQAARTRFVLVGPRGVPTARTGTDRTFVAFQLPNEPGTLVGALQEFAYRGVDLSRIESRPTGQAHSTYNFFVELVGHIEDTPVAEALRSLYLRASEITYLGSWPRVDEPGGKPMIDAARLGAAQDWVQRAREGK</sequence>
<dbReference type="RefSeq" id="WP_108404867.1">
    <property type="nucleotide sequence ID" value="NZ_CP026948.1"/>
</dbReference>
<protein>
    <recommendedName>
        <fullName evidence="3 9">Prephenate dehydratase</fullName>
        <shortName evidence="9">PDT</shortName>
        <ecNumber evidence="2 9">4.2.1.51</ecNumber>
    </recommendedName>
</protein>
<keyword evidence="11" id="KW-1185">Reference proteome</keyword>
<evidence type="ECO:0000256" key="3">
    <source>
        <dbReference type="ARBA" id="ARBA00021872"/>
    </source>
</evidence>
<dbReference type="OrthoDB" id="9802281at2"/>
<evidence type="ECO:0000256" key="8">
    <source>
        <dbReference type="ARBA" id="ARBA00047848"/>
    </source>
</evidence>
<dbReference type="KEGG" id="clia:C3E79_10575"/>
<reference evidence="11" key="1">
    <citation type="submission" date="2018-01" db="EMBL/GenBank/DDBJ databases">
        <authorList>
            <person name="Li J."/>
        </authorList>
    </citation>
    <scope>NUCLEOTIDE SEQUENCE [LARGE SCALE GENOMIC DNA]</scope>
    <source>
        <strain evidence="11">2184</strain>
    </source>
</reference>
<evidence type="ECO:0000256" key="7">
    <source>
        <dbReference type="ARBA" id="ARBA00023239"/>
    </source>
</evidence>
<dbReference type="GO" id="GO:0009094">
    <property type="term" value="P:L-phenylalanine biosynthetic process"/>
    <property type="evidence" value="ECO:0007669"/>
    <property type="project" value="UniProtKB-UniPathway"/>
</dbReference>
<dbReference type="Pfam" id="PF01842">
    <property type="entry name" value="ACT"/>
    <property type="match status" value="1"/>
</dbReference>
<dbReference type="PIRSF" id="PIRSF001500">
    <property type="entry name" value="Chor_mut_pdt_Ppr"/>
    <property type="match status" value="1"/>
</dbReference>
<comment type="catalytic activity">
    <reaction evidence="8 9">
        <text>prephenate + H(+) = 3-phenylpyruvate + CO2 + H2O</text>
        <dbReference type="Rhea" id="RHEA:21648"/>
        <dbReference type="ChEBI" id="CHEBI:15377"/>
        <dbReference type="ChEBI" id="CHEBI:15378"/>
        <dbReference type="ChEBI" id="CHEBI:16526"/>
        <dbReference type="ChEBI" id="CHEBI:18005"/>
        <dbReference type="ChEBI" id="CHEBI:29934"/>
        <dbReference type="EC" id="4.2.1.51"/>
    </reaction>
</comment>
<dbReference type="Proteomes" id="UP000244754">
    <property type="component" value="Chromosome"/>
</dbReference>
<evidence type="ECO:0000256" key="6">
    <source>
        <dbReference type="ARBA" id="ARBA00023222"/>
    </source>
</evidence>
<evidence type="ECO:0000256" key="4">
    <source>
        <dbReference type="ARBA" id="ARBA00022605"/>
    </source>
</evidence>
<comment type="pathway">
    <text evidence="1 9">Amino-acid biosynthesis; L-phenylalanine biosynthesis; phenylpyruvate from prephenate: step 1/1.</text>
</comment>
<proteinExistence type="predicted"/>
<dbReference type="PROSITE" id="PS51171">
    <property type="entry name" value="PREPHENATE_DEHYDR_3"/>
    <property type="match status" value="1"/>
</dbReference>
<dbReference type="PROSITE" id="PS51671">
    <property type="entry name" value="ACT"/>
    <property type="match status" value="1"/>
</dbReference>
<keyword evidence="6 9" id="KW-0584">Phenylalanine biosynthesis</keyword>
<organism evidence="10 11">
    <name type="scientific">Corynebacterium liangguodongii</name>
    <dbReference type="NCBI Taxonomy" id="2079535"/>
    <lineage>
        <taxon>Bacteria</taxon>
        <taxon>Bacillati</taxon>
        <taxon>Actinomycetota</taxon>
        <taxon>Actinomycetes</taxon>
        <taxon>Mycobacteriales</taxon>
        <taxon>Corynebacteriaceae</taxon>
        <taxon>Corynebacterium</taxon>
    </lineage>
</organism>
<dbReference type="AlphaFoldDB" id="A0A2S0WGG2"/>
<dbReference type="UniPathway" id="UPA00121">
    <property type="reaction ID" value="UER00345"/>
</dbReference>
<dbReference type="CDD" id="cd13632">
    <property type="entry name" value="PBP2_Aa-PDT_like"/>
    <property type="match status" value="1"/>
</dbReference>
<accession>A0A2S0WGG2</accession>
<dbReference type="PANTHER" id="PTHR21022">
    <property type="entry name" value="PREPHENATE DEHYDRATASE P PROTEIN"/>
    <property type="match status" value="1"/>
</dbReference>
<dbReference type="InterPro" id="IPR018528">
    <property type="entry name" value="Preph_deHydtase_CS"/>
</dbReference>
<dbReference type="Gene3D" id="3.40.190.10">
    <property type="entry name" value="Periplasmic binding protein-like II"/>
    <property type="match status" value="2"/>
</dbReference>
<dbReference type="SUPFAM" id="SSF55021">
    <property type="entry name" value="ACT-like"/>
    <property type="match status" value="1"/>
</dbReference>
<gene>
    <name evidence="9" type="primary">pheA</name>
    <name evidence="10" type="ORF">C3E79_10575</name>
</gene>
<dbReference type="SUPFAM" id="SSF53850">
    <property type="entry name" value="Periplasmic binding protein-like II"/>
    <property type="match status" value="1"/>
</dbReference>
<dbReference type="InterPro" id="IPR045865">
    <property type="entry name" value="ACT-like_dom_sf"/>
</dbReference>
<dbReference type="InterPro" id="IPR008242">
    <property type="entry name" value="Chor_mutase/pphenate_deHydtase"/>
</dbReference>
<evidence type="ECO:0000256" key="9">
    <source>
        <dbReference type="RuleBase" id="RU361254"/>
    </source>
</evidence>
<dbReference type="NCBIfam" id="NF008865">
    <property type="entry name" value="PRK11898.1"/>
    <property type="match status" value="1"/>
</dbReference>
<name>A0A2S0WGG2_9CORY</name>
<evidence type="ECO:0000256" key="1">
    <source>
        <dbReference type="ARBA" id="ARBA00004741"/>
    </source>
</evidence>
<keyword evidence="7 9" id="KW-0456">Lyase</keyword>